<organism evidence="1 2">
    <name type="scientific">Exiguobacterium antarcticum</name>
    <dbReference type="NCBI Taxonomy" id="132920"/>
    <lineage>
        <taxon>Bacteria</taxon>
        <taxon>Bacillati</taxon>
        <taxon>Bacillota</taxon>
        <taxon>Bacilli</taxon>
        <taxon>Bacillales</taxon>
        <taxon>Bacillales Family XII. Incertae Sedis</taxon>
        <taxon>Exiguobacterium</taxon>
    </lineage>
</organism>
<evidence type="ECO:0000313" key="2">
    <source>
        <dbReference type="Proteomes" id="UP001243286"/>
    </source>
</evidence>
<reference evidence="1 2" key="1">
    <citation type="submission" date="2023-04" db="EMBL/GenBank/DDBJ databases">
        <title>Antarctic isolates genomes.</title>
        <authorList>
            <person name="Dimov S.G."/>
        </authorList>
    </citation>
    <scope>NUCLEOTIDE SEQUENCE [LARGE SCALE GENOMIC DNA]</scope>
    <source>
        <strain evidence="1 2">AL19</strain>
    </source>
</reference>
<dbReference type="RefSeq" id="WP_282357539.1">
    <property type="nucleotide sequence ID" value="NZ_JASBQV010000053.1"/>
</dbReference>
<proteinExistence type="predicted"/>
<accession>A0ABT6R6P1</accession>
<dbReference type="Proteomes" id="UP001243286">
    <property type="component" value="Unassembled WGS sequence"/>
</dbReference>
<dbReference type="EMBL" id="JASBQV010000053">
    <property type="protein sequence ID" value="MDI3236500.1"/>
    <property type="molecule type" value="Genomic_DNA"/>
</dbReference>
<sequence>RQRKKPSSKTSKTKRGKPMKPVQEITILKFINLCLKADYESFKQYLSCTLENSVDEEDFLDRVENMINLISEAKLDGTFYFVNESE</sequence>
<protein>
    <submittedName>
        <fullName evidence="1">Uncharacterized protein</fullName>
    </submittedName>
</protein>
<comment type="caution">
    <text evidence="1">The sequence shown here is derived from an EMBL/GenBank/DDBJ whole genome shotgun (WGS) entry which is preliminary data.</text>
</comment>
<gene>
    <name evidence="1" type="ORF">QK289_15920</name>
</gene>
<evidence type="ECO:0000313" key="1">
    <source>
        <dbReference type="EMBL" id="MDI3236500.1"/>
    </source>
</evidence>
<keyword evidence="2" id="KW-1185">Reference proteome</keyword>
<name>A0ABT6R6P1_9BACL</name>
<feature type="non-terminal residue" evidence="1">
    <location>
        <position position="1"/>
    </location>
</feature>